<evidence type="ECO:0000256" key="1">
    <source>
        <dbReference type="ARBA" id="ARBA00009015"/>
    </source>
</evidence>
<reference evidence="9 10" key="1">
    <citation type="journal article" date="2015" name="Nat. Commun.">
        <title>Outbred genome sequencing and CRISPR/Cas9 gene editing in butterflies.</title>
        <authorList>
            <person name="Li X."/>
            <person name="Fan D."/>
            <person name="Zhang W."/>
            <person name="Liu G."/>
            <person name="Zhang L."/>
            <person name="Zhao L."/>
            <person name="Fang X."/>
            <person name="Chen L."/>
            <person name="Dong Y."/>
            <person name="Chen Y."/>
            <person name="Ding Y."/>
            <person name="Zhao R."/>
            <person name="Feng M."/>
            <person name="Zhu Y."/>
            <person name="Feng Y."/>
            <person name="Jiang X."/>
            <person name="Zhu D."/>
            <person name="Xiang H."/>
            <person name="Feng X."/>
            <person name="Li S."/>
            <person name="Wang J."/>
            <person name="Zhang G."/>
            <person name="Kronforst M.R."/>
            <person name="Wang W."/>
        </authorList>
    </citation>
    <scope>NUCLEOTIDE SEQUENCE [LARGE SCALE GENOMIC DNA]</scope>
    <source>
        <strain evidence="9">Ya'a_city_454_Pm</strain>
        <tissue evidence="9">Whole body</tissue>
    </source>
</reference>
<dbReference type="PANTHER" id="PTHR45883:SF2">
    <property type="entry name" value="HSC70-INTERACTING PROTEIN"/>
    <property type="match status" value="1"/>
</dbReference>
<feature type="compositionally biased region" description="Low complexity" evidence="7">
    <location>
        <begin position="265"/>
        <end position="294"/>
    </location>
</feature>
<dbReference type="InParanoid" id="A0A194R0A2"/>
<dbReference type="SMART" id="SM00727">
    <property type="entry name" value="STI1"/>
    <property type="match status" value="1"/>
</dbReference>
<dbReference type="EMBL" id="KQ460883">
    <property type="protein sequence ID" value="KPJ11127.1"/>
    <property type="molecule type" value="Genomic_DNA"/>
</dbReference>
<dbReference type="PROSITE" id="PS50005">
    <property type="entry name" value="TPR"/>
    <property type="match status" value="2"/>
</dbReference>
<dbReference type="SUPFAM" id="SSF48452">
    <property type="entry name" value="TPR-like"/>
    <property type="match status" value="1"/>
</dbReference>
<feature type="compositionally biased region" description="Basic and acidic residues" evidence="7">
    <location>
        <begin position="245"/>
        <end position="254"/>
    </location>
</feature>
<dbReference type="FunCoup" id="A0A194R0A2">
    <property type="interactions" value="1536"/>
</dbReference>
<feature type="repeat" description="TPR" evidence="6">
    <location>
        <begin position="187"/>
        <end position="220"/>
    </location>
</feature>
<protein>
    <submittedName>
        <fullName evidence="9">Hsc70-interacting protein</fullName>
    </submittedName>
</protein>
<evidence type="ECO:0000256" key="3">
    <source>
        <dbReference type="ARBA" id="ARBA00022803"/>
    </source>
</evidence>
<dbReference type="STRING" id="76193.A0A194R0A2"/>
<evidence type="ECO:0000256" key="6">
    <source>
        <dbReference type="PROSITE-ProRule" id="PRU00339"/>
    </source>
</evidence>
<dbReference type="PANTHER" id="PTHR45883">
    <property type="entry name" value="HSC70-INTERACTING PROTEIN"/>
    <property type="match status" value="1"/>
</dbReference>
<dbReference type="GO" id="GO:0005634">
    <property type="term" value="C:nucleus"/>
    <property type="evidence" value="ECO:0007669"/>
    <property type="project" value="UniProtKB-ARBA"/>
</dbReference>
<feature type="region of interest" description="Disordered" evidence="7">
    <location>
        <begin position="242"/>
        <end position="294"/>
    </location>
</feature>
<dbReference type="Proteomes" id="UP000053240">
    <property type="component" value="Unassembled WGS sequence"/>
</dbReference>
<evidence type="ECO:0000313" key="9">
    <source>
        <dbReference type="EMBL" id="KPJ11127.1"/>
    </source>
</evidence>
<dbReference type="InterPro" id="IPR006636">
    <property type="entry name" value="STI1_HS-bd"/>
</dbReference>
<evidence type="ECO:0000313" key="10">
    <source>
        <dbReference type="Proteomes" id="UP000053240"/>
    </source>
</evidence>
<dbReference type="Pfam" id="PF18253">
    <property type="entry name" value="HipN"/>
    <property type="match status" value="1"/>
</dbReference>
<comment type="function">
    <text evidence="4">One HIP oligomer binds the ATPase domains of at least two HSC70 molecules dependent on activation of the HSC70 ATPase by HSP40. Stabilizes the ADP state of HSC70 that has a high affinity for substrate protein. Through its own chaperone activity, it may contribute to the interaction of HSC70 with various target proteins.</text>
</comment>
<evidence type="ECO:0000256" key="4">
    <source>
        <dbReference type="ARBA" id="ARBA00037033"/>
    </source>
</evidence>
<dbReference type="InterPro" id="IPR011990">
    <property type="entry name" value="TPR-like_helical_dom_sf"/>
</dbReference>
<dbReference type="Gene3D" id="1.10.260.100">
    <property type="match status" value="1"/>
</dbReference>
<comment type="similarity">
    <text evidence="1">Belongs to the FAM10 family.</text>
</comment>
<dbReference type="GO" id="GO:0030544">
    <property type="term" value="F:Hsp70 protein binding"/>
    <property type="evidence" value="ECO:0007669"/>
    <property type="project" value="TreeGrafter"/>
</dbReference>
<dbReference type="Pfam" id="PF13414">
    <property type="entry name" value="TPR_11"/>
    <property type="match status" value="1"/>
</dbReference>
<dbReference type="KEGG" id="pmac:106714814"/>
<dbReference type="GO" id="GO:1902494">
    <property type="term" value="C:catalytic complex"/>
    <property type="evidence" value="ECO:0007669"/>
    <property type="project" value="UniProtKB-ARBA"/>
</dbReference>
<feature type="repeat" description="TPR" evidence="6">
    <location>
        <begin position="119"/>
        <end position="152"/>
    </location>
</feature>
<proteinExistence type="inferred from homology"/>
<dbReference type="FunFam" id="6.10.250.3420:FF:000001">
    <property type="entry name" value="Hsc70-interacting protein-like protein"/>
    <property type="match status" value="1"/>
</dbReference>
<feature type="domain" description="STI1" evidence="8">
    <location>
        <begin position="311"/>
        <end position="350"/>
    </location>
</feature>
<dbReference type="Pfam" id="PF13181">
    <property type="entry name" value="TPR_8"/>
    <property type="match status" value="1"/>
</dbReference>
<dbReference type="SMART" id="SM00028">
    <property type="entry name" value="TPR"/>
    <property type="match status" value="3"/>
</dbReference>
<keyword evidence="10" id="KW-1185">Reference proteome</keyword>
<dbReference type="Pfam" id="PF17830">
    <property type="entry name" value="STI1-HOP_DP"/>
    <property type="match status" value="1"/>
</dbReference>
<feature type="compositionally biased region" description="Acidic residues" evidence="7">
    <location>
        <begin position="75"/>
        <end position="99"/>
    </location>
</feature>
<feature type="compositionally biased region" description="Gly residues" evidence="7">
    <location>
        <begin position="364"/>
        <end position="373"/>
    </location>
</feature>
<dbReference type="GO" id="GO:0046983">
    <property type="term" value="F:protein dimerization activity"/>
    <property type="evidence" value="ECO:0007669"/>
    <property type="project" value="InterPro"/>
</dbReference>
<comment type="subunit">
    <text evidence="5">Homotetramer. Interacts with Hsc70 as well as DNAJ homologs and Hsp90.</text>
</comment>
<dbReference type="InterPro" id="IPR034649">
    <property type="entry name" value="Hip_N"/>
</dbReference>
<keyword evidence="2" id="KW-0677">Repeat</keyword>
<dbReference type="InterPro" id="IPR041243">
    <property type="entry name" value="STI1/HOP_DP"/>
</dbReference>
<feature type="region of interest" description="Disordered" evidence="7">
    <location>
        <begin position="364"/>
        <end position="383"/>
    </location>
</feature>
<feature type="region of interest" description="Disordered" evidence="7">
    <location>
        <begin position="55"/>
        <end position="127"/>
    </location>
</feature>
<evidence type="ECO:0000256" key="5">
    <source>
        <dbReference type="ARBA" id="ARBA00064040"/>
    </source>
</evidence>
<dbReference type="InterPro" id="IPR019734">
    <property type="entry name" value="TPR_rpt"/>
</dbReference>
<evidence type="ECO:0000256" key="2">
    <source>
        <dbReference type="ARBA" id="ARBA00022737"/>
    </source>
</evidence>
<name>A0A194R0A2_PAPMA</name>
<sequence>MSCPFNDEQLMQLQAFIELCKTQPQILHHPRLSFFKEYLVSLGVTIPTATFGTKHFTPSGDGSQNETGEKAQSSTEEESEQESDVELDMDGVVEGDSIGDDQLMGDSNKEPSDEDRDKSDEKRSEAMRAFSDQQFEEAIKLYTEAIQLNPQSALLFAKRGQVYLKLNKPNACIKDCTRALELNCDSAAAYKFRGRAYRLLGKFEEASHDLCESLKIDYDDQTNEWLNDVKPNAEKLRQHKLSVQRKKEEKEHREKLRRLHKAQEARSQAAKAQAQANAQSAPTGGMPSGMPGAGPFPQGFAANDLGSLLMDPEIITAFQDPEVMAAFQDLSTNPANFVKYQSNPKIAAAIQKLQAKLGKGGSMPFGGGAGFGKGPSDDDVGLD</sequence>
<dbReference type="AlphaFoldDB" id="A0A194R0A2"/>
<dbReference type="Gene3D" id="1.25.40.10">
    <property type="entry name" value="Tetratricopeptide repeat domain"/>
    <property type="match status" value="1"/>
</dbReference>
<keyword evidence="3 6" id="KW-0802">TPR repeat</keyword>
<dbReference type="FunFam" id="1.25.40.10:FF:000112">
    <property type="entry name" value="FAM10 family protein"/>
    <property type="match status" value="1"/>
</dbReference>
<organism evidence="9 10">
    <name type="scientific">Papilio machaon</name>
    <name type="common">Old World swallowtail butterfly</name>
    <dbReference type="NCBI Taxonomy" id="76193"/>
    <lineage>
        <taxon>Eukaryota</taxon>
        <taxon>Metazoa</taxon>
        <taxon>Ecdysozoa</taxon>
        <taxon>Arthropoda</taxon>
        <taxon>Hexapoda</taxon>
        <taxon>Insecta</taxon>
        <taxon>Pterygota</taxon>
        <taxon>Neoptera</taxon>
        <taxon>Endopterygota</taxon>
        <taxon>Lepidoptera</taxon>
        <taxon>Glossata</taxon>
        <taxon>Ditrysia</taxon>
        <taxon>Papilionoidea</taxon>
        <taxon>Papilionidae</taxon>
        <taxon>Papilioninae</taxon>
        <taxon>Papilio</taxon>
    </lineage>
</organism>
<accession>A0A194R0A2</accession>
<evidence type="ECO:0000256" key="7">
    <source>
        <dbReference type="SAM" id="MobiDB-lite"/>
    </source>
</evidence>
<feature type="compositionally biased region" description="Basic and acidic residues" evidence="7">
    <location>
        <begin position="107"/>
        <end position="126"/>
    </location>
</feature>
<dbReference type="Gene3D" id="6.10.250.3420">
    <property type="match status" value="1"/>
</dbReference>
<gene>
    <name evidence="9" type="ORF">RR48_14766</name>
</gene>
<dbReference type="CDD" id="cd14438">
    <property type="entry name" value="Hip_N"/>
    <property type="match status" value="1"/>
</dbReference>
<evidence type="ECO:0000259" key="8">
    <source>
        <dbReference type="SMART" id="SM00727"/>
    </source>
</evidence>